<dbReference type="AlphaFoldDB" id="A0A075FKU1"/>
<dbReference type="PANTHER" id="PTHR42940">
    <property type="entry name" value="ALCOHOL DEHYDROGENASE 1-RELATED"/>
    <property type="match status" value="1"/>
</dbReference>
<dbReference type="EMBL" id="KF900353">
    <property type="protein sequence ID" value="AIE91969.1"/>
    <property type="molecule type" value="Genomic_DNA"/>
</dbReference>
<evidence type="ECO:0000256" key="3">
    <source>
        <dbReference type="ARBA" id="ARBA00022833"/>
    </source>
</evidence>
<sequence length="184" mass="20250">MPRKMRAMVLSKLGPVESNPLKLTEIDRHEIANPKEVLVKIEACGVCHSQLHSIEGDWEDIGIPPTLPTVPGHEVVGKIVEIGNDVTKFKVGERVGITPLLGSCLDCQYCNEGKEYLCENMDVTGESLKGGYTEYITISEEFATKVPDTMKPEYAAPLFCAGITAYKAVKAVEPKKNKKLQFLV</sequence>
<dbReference type="InterPro" id="IPR013154">
    <property type="entry name" value="ADH-like_N"/>
</dbReference>
<dbReference type="GO" id="GO:0008270">
    <property type="term" value="F:zinc ion binding"/>
    <property type="evidence" value="ECO:0007669"/>
    <property type="project" value="InterPro"/>
</dbReference>
<evidence type="ECO:0000256" key="4">
    <source>
        <dbReference type="ARBA" id="ARBA00023002"/>
    </source>
</evidence>
<accession>A0A075FKU1</accession>
<dbReference type="SUPFAM" id="SSF50129">
    <property type="entry name" value="GroES-like"/>
    <property type="match status" value="1"/>
</dbReference>
<evidence type="ECO:0000256" key="1">
    <source>
        <dbReference type="ARBA" id="ARBA00001947"/>
    </source>
</evidence>
<dbReference type="InterPro" id="IPR011032">
    <property type="entry name" value="GroES-like_sf"/>
</dbReference>
<evidence type="ECO:0000256" key="2">
    <source>
        <dbReference type="ARBA" id="ARBA00022723"/>
    </source>
</evidence>
<evidence type="ECO:0000259" key="5">
    <source>
        <dbReference type="Pfam" id="PF08240"/>
    </source>
</evidence>
<dbReference type="InterPro" id="IPR002328">
    <property type="entry name" value="ADH_Zn_CS"/>
</dbReference>
<keyword evidence="2" id="KW-0479">Metal-binding</keyword>
<dbReference type="PROSITE" id="PS00059">
    <property type="entry name" value="ADH_ZINC"/>
    <property type="match status" value="1"/>
</dbReference>
<dbReference type="GO" id="GO:0005737">
    <property type="term" value="C:cytoplasm"/>
    <property type="evidence" value="ECO:0007669"/>
    <property type="project" value="TreeGrafter"/>
</dbReference>
<dbReference type="Pfam" id="PF08240">
    <property type="entry name" value="ADH_N"/>
    <property type="match status" value="1"/>
</dbReference>
<evidence type="ECO:0000313" key="6">
    <source>
        <dbReference type="EMBL" id="AIE91969.1"/>
    </source>
</evidence>
<gene>
    <name evidence="6" type="primary">adhP</name>
</gene>
<reference evidence="6" key="1">
    <citation type="journal article" date="2014" name="Genome Biol. Evol.">
        <title>Pangenome evidence for extensive interdomain horizontal transfer affecting lineage core and shell genes in uncultured planktonic thaumarchaeota and euryarchaeota.</title>
        <authorList>
            <person name="Deschamps P."/>
            <person name="Zivanovic Y."/>
            <person name="Moreira D."/>
            <person name="Rodriguez-Valera F."/>
            <person name="Lopez-Garcia P."/>
        </authorList>
    </citation>
    <scope>NUCLEOTIDE SEQUENCE</scope>
</reference>
<organism evidence="6">
    <name type="scientific">uncultured marine thaumarchaeote AD1000_18_B11</name>
    <dbReference type="NCBI Taxonomy" id="1455896"/>
    <lineage>
        <taxon>Archaea</taxon>
        <taxon>Nitrososphaerota</taxon>
        <taxon>environmental samples</taxon>
    </lineage>
</organism>
<dbReference type="GO" id="GO:0004022">
    <property type="term" value="F:alcohol dehydrogenase (NAD+) activity"/>
    <property type="evidence" value="ECO:0007669"/>
    <property type="project" value="UniProtKB-EC"/>
</dbReference>
<dbReference type="EC" id="1.1.1.1" evidence="6"/>
<feature type="domain" description="Alcohol dehydrogenase-like N-terminal" evidence="5">
    <location>
        <begin position="34"/>
        <end position="148"/>
    </location>
</feature>
<keyword evidence="3" id="KW-0862">Zinc</keyword>
<name>A0A075FKU1_9ARCH</name>
<proteinExistence type="predicted"/>
<comment type="cofactor">
    <cofactor evidence="1">
        <name>Zn(2+)</name>
        <dbReference type="ChEBI" id="CHEBI:29105"/>
    </cofactor>
</comment>
<protein>
    <submittedName>
        <fullName evidence="6">Alcohol dehydrogenase (AdhP)</fullName>
        <ecNumber evidence="6">1.1.1.1</ecNumber>
    </submittedName>
</protein>
<dbReference type="Gene3D" id="3.90.180.10">
    <property type="entry name" value="Medium-chain alcohol dehydrogenases, catalytic domain"/>
    <property type="match status" value="1"/>
</dbReference>
<dbReference type="PANTHER" id="PTHR42940:SF8">
    <property type="entry name" value="VACUOLAR PROTEIN SORTING-ASSOCIATED PROTEIN 11"/>
    <property type="match status" value="1"/>
</dbReference>
<keyword evidence="4 6" id="KW-0560">Oxidoreductase</keyword>